<reference evidence="12 13" key="1">
    <citation type="submission" date="2017-07" db="EMBL/GenBank/DDBJ databases">
        <title>Comparative genomic analysis of Mesoplasma florum.</title>
        <authorList>
            <person name="Baby V."/>
            <person name="Lachance J.-C."/>
            <person name="Gagnon J."/>
            <person name="Lucier J.-F."/>
            <person name="Matteau D."/>
            <person name="Knight T.F."/>
            <person name="Rodrigue S."/>
        </authorList>
    </citation>
    <scope>NUCLEOTIDE SEQUENCE [LARGE SCALE GENOMIC DNA]</scope>
    <source>
        <strain evidence="12 13">CnuA-2</strain>
    </source>
</reference>
<evidence type="ECO:0000256" key="2">
    <source>
        <dbReference type="ARBA" id="ARBA00005417"/>
    </source>
</evidence>
<dbReference type="SUPFAM" id="SSF90123">
    <property type="entry name" value="ABC transporter transmembrane region"/>
    <property type="match status" value="1"/>
</dbReference>
<evidence type="ECO:0000256" key="6">
    <source>
        <dbReference type="ARBA" id="ARBA00022989"/>
    </source>
</evidence>
<comment type="similarity">
    <text evidence="2">Belongs to the ABC transporter superfamily.</text>
</comment>
<evidence type="ECO:0000256" key="4">
    <source>
        <dbReference type="ARBA" id="ARBA00022741"/>
    </source>
</evidence>
<dbReference type="InterPro" id="IPR039421">
    <property type="entry name" value="Type_1_exporter"/>
</dbReference>
<gene>
    <name evidence="12" type="ORF">CG003_02960</name>
</gene>
<dbReference type="InterPro" id="IPR017871">
    <property type="entry name" value="ABC_transporter-like_CS"/>
</dbReference>
<evidence type="ECO:0000313" key="13">
    <source>
        <dbReference type="Proteomes" id="UP000239216"/>
    </source>
</evidence>
<dbReference type="Gene3D" id="1.20.1560.10">
    <property type="entry name" value="ABC transporter type 1, transmembrane domain"/>
    <property type="match status" value="1"/>
</dbReference>
<dbReference type="InterPro" id="IPR003593">
    <property type="entry name" value="AAA+_ATPase"/>
</dbReference>
<keyword evidence="7 9" id="KW-0472">Membrane</keyword>
<dbReference type="Pfam" id="PF00005">
    <property type="entry name" value="ABC_tran"/>
    <property type="match status" value="1"/>
</dbReference>
<keyword evidence="4" id="KW-0547">Nucleotide-binding</keyword>
<feature type="transmembrane region" description="Helical" evidence="9">
    <location>
        <begin position="119"/>
        <end position="144"/>
    </location>
</feature>
<protein>
    <submittedName>
        <fullName evidence="12">ABC transporter ATP-binding protein</fullName>
    </submittedName>
</protein>
<evidence type="ECO:0000259" key="11">
    <source>
        <dbReference type="PROSITE" id="PS50929"/>
    </source>
</evidence>
<evidence type="ECO:0000256" key="1">
    <source>
        <dbReference type="ARBA" id="ARBA00004651"/>
    </source>
</evidence>
<dbReference type="AlphaFoldDB" id="A0A2R3P7Y4"/>
<dbReference type="RefSeq" id="WP_029511731.1">
    <property type="nucleotide sequence ID" value="NZ_CP022513.1"/>
</dbReference>
<evidence type="ECO:0000313" key="12">
    <source>
        <dbReference type="EMBL" id="AVN64596.1"/>
    </source>
</evidence>
<dbReference type="PROSITE" id="PS50893">
    <property type="entry name" value="ABC_TRANSPORTER_2"/>
    <property type="match status" value="1"/>
</dbReference>
<dbReference type="Pfam" id="PF00664">
    <property type="entry name" value="ABC_membrane"/>
    <property type="match status" value="1"/>
</dbReference>
<keyword evidence="3 9" id="KW-0812">Transmembrane</keyword>
<dbReference type="Proteomes" id="UP000239216">
    <property type="component" value="Chromosome"/>
</dbReference>
<feature type="transmembrane region" description="Helical" evidence="9">
    <location>
        <begin position="63"/>
        <end position="81"/>
    </location>
</feature>
<comment type="subcellular location">
    <subcellularLocation>
        <location evidence="1">Cell membrane</location>
        <topology evidence="1">Multi-pass membrane protein</topology>
    </subcellularLocation>
</comment>
<keyword evidence="5 12" id="KW-0067">ATP-binding</keyword>
<organism evidence="12 13">
    <name type="scientific">Mesoplasma florum</name>
    <name type="common">Acholeplasma florum</name>
    <dbReference type="NCBI Taxonomy" id="2151"/>
    <lineage>
        <taxon>Bacteria</taxon>
        <taxon>Bacillati</taxon>
        <taxon>Mycoplasmatota</taxon>
        <taxon>Mollicutes</taxon>
        <taxon>Entomoplasmatales</taxon>
        <taxon>Entomoplasmataceae</taxon>
        <taxon>Mesoplasma</taxon>
    </lineage>
</organism>
<dbReference type="EMBL" id="CP022513">
    <property type="protein sequence ID" value="AVN64596.1"/>
    <property type="molecule type" value="Genomic_DNA"/>
</dbReference>
<keyword evidence="6 9" id="KW-1133">Transmembrane helix</keyword>
<evidence type="ECO:0000256" key="8">
    <source>
        <dbReference type="SAM" id="MobiDB-lite"/>
    </source>
</evidence>
<dbReference type="GO" id="GO:0016887">
    <property type="term" value="F:ATP hydrolysis activity"/>
    <property type="evidence" value="ECO:0007669"/>
    <property type="project" value="InterPro"/>
</dbReference>
<dbReference type="InterPro" id="IPR011527">
    <property type="entry name" value="ABC1_TM_dom"/>
</dbReference>
<feature type="domain" description="ABC transporter" evidence="10">
    <location>
        <begin position="406"/>
        <end position="644"/>
    </location>
</feature>
<evidence type="ECO:0000259" key="10">
    <source>
        <dbReference type="PROSITE" id="PS50893"/>
    </source>
</evidence>
<accession>A0A2R3P7Y4</accession>
<evidence type="ECO:0000256" key="3">
    <source>
        <dbReference type="ARBA" id="ARBA00022692"/>
    </source>
</evidence>
<dbReference type="CDD" id="cd07346">
    <property type="entry name" value="ABC_6TM_exporters"/>
    <property type="match status" value="1"/>
</dbReference>
<sequence>MIDREEQEMLDNEKINESSTPQVRVSRWLKKSDLNTELEATKSKKKSKSYIALILRYMGKNKMWTFLMLVSVLILSVATAMTPKIIEQMSAAVVVERYKEVADEGSELWERYSQALAKWWGINFTGLLWIEMGIVIAMAIATFVSQWTAGMLGKKIEVDLRNDLNKKLVSMDMSYYSDKKIGEILTKVVSDTQIIGEQTGIIPITFLNGVLTTIAAIIVMSTISGSLTIVLMCVFLTLFLIFFVLFIPMKPIAYKTRKIVTEVNGDVTDRINNVKLIKASGTEEYEENRFIEKHIPYFKQSSLMNYYQAIVLSLIFLIINAIETVMIIATVLIYDSNQIVAVLPGMISASSLMIGPLMSFLRVLVGLTQSNVASKRIGEILEQEPRFDNHFEDKNGVIVEKIKGNIYFKDVAFAYPEKPTELVLPKFDFTFEQGKSYAFVGTTGAGKSTISKLLLRFYDPTIGQVLINEDIDLKDVVLSSYLDKVGYVEQEPAIFLGNIYDNVRYGRFEATNKQVIAACKKAELHDLIMTWPDGYDTILGERGFMLSGGQKQRLVIARMFLKDPQLLILDEATSALDNIVEKEIQAKLNELMKGRTSVTIAHRLSTIKNVDEILVLAPKQGIVQRGTFNELKKIPGHFKDLYDAGNSKNDGKEVRNNEQQ</sequence>
<dbReference type="SUPFAM" id="SSF52540">
    <property type="entry name" value="P-loop containing nucleoside triphosphate hydrolases"/>
    <property type="match status" value="1"/>
</dbReference>
<dbReference type="Gene3D" id="3.40.50.300">
    <property type="entry name" value="P-loop containing nucleotide triphosphate hydrolases"/>
    <property type="match status" value="1"/>
</dbReference>
<name>A0A2R3P7Y4_MESFO</name>
<feature type="transmembrane region" description="Helical" evidence="9">
    <location>
        <begin position="201"/>
        <end position="223"/>
    </location>
</feature>
<dbReference type="InterPro" id="IPR036640">
    <property type="entry name" value="ABC1_TM_sf"/>
</dbReference>
<evidence type="ECO:0000256" key="5">
    <source>
        <dbReference type="ARBA" id="ARBA00022840"/>
    </source>
</evidence>
<feature type="transmembrane region" description="Helical" evidence="9">
    <location>
        <begin position="309"/>
        <end position="333"/>
    </location>
</feature>
<dbReference type="InterPro" id="IPR027417">
    <property type="entry name" value="P-loop_NTPase"/>
</dbReference>
<dbReference type="SMART" id="SM00382">
    <property type="entry name" value="AAA"/>
    <property type="match status" value="1"/>
</dbReference>
<feature type="compositionally biased region" description="Acidic residues" evidence="8">
    <location>
        <begin position="1"/>
        <end position="10"/>
    </location>
</feature>
<dbReference type="PROSITE" id="PS00211">
    <property type="entry name" value="ABC_TRANSPORTER_1"/>
    <property type="match status" value="1"/>
</dbReference>
<dbReference type="PROSITE" id="PS50929">
    <property type="entry name" value="ABC_TM1F"/>
    <property type="match status" value="1"/>
</dbReference>
<dbReference type="PANTHER" id="PTHR43394">
    <property type="entry name" value="ATP-DEPENDENT PERMEASE MDL1, MITOCHONDRIAL"/>
    <property type="match status" value="1"/>
</dbReference>
<dbReference type="GO" id="GO:0015421">
    <property type="term" value="F:ABC-type oligopeptide transporter activity"/>
    <property type="evidence" value="ECO:0007669"/>
    <property type="project" value="TreeGrafter"/>
</dbReference>
<evidence type="ECO:0000256" key="9">
    <source>
        <dbReference type="SAM" id="Phobius"/>
    </source>
</evidence>
<dbReference type="PANTHER" id="PTHR43394:SF1">
    <property type="entry name" value="ATP-BINDING CASSETTE SUB-FAMILY B MEMBER 10, MITOCHONDRIAL"/>
    <property type="match status" value="1"/>
</dbReference>
<dbReference type="FunFam" id="3.40.50.300:FF:000218">
    <property type="entry name" value="Multidrug ABC transporter ATP-binding protein"/>
    <property type="match status" value="1"/>
</dbReference>
<proteinExistence type="inferred from homology"/>
<feature type="domain" description="ABC transmembrane type-1" evidence="11">
    <location>
        <begin position="66"/>
        <end position="369"/>
    </location>
</feature>
<feature type="transmembrane region" description="Helical" evidence="9">
    <location>
        <begin position="229"/>
        <end position="249"/>
    </location>
</feature>
<evidence type="ECO:0000256" key="7">
    <source>
        <dbReference type="ARBA" id="ARBA00023136"/>
    </source>
</evidence>
<dbReference type="GO" id="GO:0005524">
    <property type="term" value="F:ATP binding"/>
    <property type="evidence" value="ECO:0007669"/>
    <property type="project" value="UniProtKB-KW"/>
</dbReference>
<dbReference type="InterPro" id="IPR003439">
    <property type="entry name" value="ABC_transporter-like_ATP-bd"/>
</dbReference>
<feature type="transmembrane region" description="Helical" evidence="9">
    <location>
        <begin position="339"/>
        <end position="365"/>
    </location>
</feature>
<dbReference type="GO" id="GO:0005886">
    <property type="term" value="C:plasma membrane"/>
    <property type="evidence" value="ECO:0007669"/>
    <property type="project" value="UniProtKB-SubCell"/>
</dbReference>
<feature type="region of interest" description="Disordered" evidence="8">
    <location>
        <begin position="1"/>
        <end position="21"/>
    </location>
</feature>